<accession>A0A9D2B7F2</accession>
<dbReference type="Proteomes" id="UP000886800">
    <property type="component" value="Unassembled WGS sequence"/>
</dbReference>
<dbReference type="AlphaFoldDB" id="A0A9D2B7F2"/>
<name>A0A9D2B7F2_9FIRM</name>
<evidence type="ECO:0000313" key="2">
    <source>
        <dbReference type="Proteomes" id="UP000886800"/>
    </source>
</evidence>
<gene>
    <name evidence="1" type="ORF">H9736_02190</name>
</gene>
<protein>
    <submittedName>
        <fullName evidence="1">Uncharacterized protein</fullName>
    </submittedName>
</protein>
<sequence length="211" mass="22840">MEENRQLRKQQKRRMGIFVVAVVMAALVGLAYAYTAGSDQSTVTVAVALEGNLSKEQLQALSQRLTSYAGGWRERTQVELYPFPTPQEDPDGALAGRQLTRLLEQLESGPADLYLLDGAVWELVGGQDLFQDLSELFPEDPALLDGYRYALGGKPFLQAEGLEALEGLTASLRSQESPAVNRTAATVASYQLQEALLEAIAAGAPMEPKPA</sequence>
<reference evidence="1" key="2">
    <citation type="submission" date="2021-04" db="EMBL/GenBank/DDBJ databases">
        <authorList>
            <person name="Gilroy R."/>
        </authorList>
    </citation>
    <scope>NUCLEOTIDE SEQUENCE</scope>
    <source>
        <strain evidence="1">CHK188-5543</strain>
    </source>
</reference>
<proteinExistence type="predicted"/>
<evidence type="ECO:0000313" key="1">
    <source>
        <dbReference type="EMBL" id="HIX65037.1"/>
    </source>
</evidence>
<reference evidence="1" key="1">
    <citation type="journal article" date="2021" name="PeerJ">
        <title>Extensive microbial diversity within the chicken gut microbiome revealed by metagenomics and culture.</title>
        <authorList>
            <person name="Gilroy R."/>
            <person name="Ravi A."/>
            <person name="Getino M."/>
            <person name="Pursley I."/>
            <person name="Horton D.L."/>
            <person name="Alikhan N.F."/>
            <person name="Baker D."/>
            <person name="Gharbi K."/>
            <person name="Hall N."/>
            <person name="Watson M."/>
            <person name="Adriaenssens E.M."/>
            <person name="Foster-Nyarko E."/>
            <person name="Jarju S."/>
            <person name="Secka A."/>
            <person name="Antonio M."/>
            <person name="Oren A."/>
            <person name="Chaudhuri R.R."/>
            <person name="La Ragione R."/>
            <person name="Hildebrand F."/>
            <person name="Pallen M.J."/>
        </authorList>
    </citation>
    <scope>NUCLEOTIDE SEQUENCE</scope>
    <source>
        <strain evidence="1">CHK188-5543</strain>
    </source>
</reference>
<dbReference type="EMBL" id="DXES01000043">
    <property type="protein sequence ID" value="HIX65037.1"/>
    <property type="molecule type" value="Genomic_DNA"/>
</dbReference>
<comment type="caution">
    <text evidence="1">The sequence shown here is derived from an EMBL/GenBank/DDBJ whole genome shotgun (WGS) entry which is preliminary data.</text>
</comment>
<organism evidence="1 2">
    <name type="scientific">Candidatus Anaerotruncus excrementipullorum</name>
    <dbReference type="NCBI Taxonomy" id="2838465"/>
    <lineage>
        <taxon>Bacteria</taxon>
        <taxon>Bacillati</taxon>
        <taxon>Bacillota</taxon>
        <taxon>Clostridia</taxon>
        <taxon>Eubacteriales</taxon>
        <taxon>Oscillospiraceae</taxon>
        <taxon>Anaerotruncus</taxon>
    </lineage>
</organism>